<accession>A0A0P1FF76</accession>
<dbReference type="GO" id="GO:0000160">
    <property type="term" value="P:phosphorelay signal transduction system"/>
    <property type="evidence" value="ECO:0007669"/>
    <property type="project" value="InterPro"/>
</dbReference>
<feature type="modified residue" description="4-aspartylphosphate" evidence="2">
    <location>
        <position position="52"/>
    </location>
</feature>
<dbReference type="CDD" id="cd00156">
    <property type="entry name" value="REC"/>
    <property type="match status" value="1"/>
</dbReference>
<dbReference type="InterPro" id="IPR050595">
    <property type="entry name" value="Bact_response_regulator"/>
</dbReference>
<reference evidence="4 6" key="1">
    <citation type="submission" date="2015-09" db="EMBL/GenBank/DDBJ databases">
        <authorList>
            <person name="Rodrigo-Torres L."/>
            <person name="Arahal D.R."/>
        </authorList>
    </citation>
    <scope>NUCLEOTIDE SEQUENCE [LARGE SCALE GENOMIC DNA]</scope>
    <source>
        <strain evidence="4 6">CECT 5118</strain>
    </source>
</reference>
<dbReference type="Gene3D" id="3.40.50.2300">
    <property type="match status" value="1"/>
</dbReference>
<dbReference type="SUPFAM" id="SSF52172">
    <property type="entry name" value="CheY-like"/>
    <property type="match status" value="1"/>
</dbReference>
<dbReference type="PANTHER" id="PTHR44591:SF23">
    <property type="entry name" value="CHEY SUBFAMILY"/>
    <property type="match status" value="1"/>
</dbReference>
<dbReference type="Proteomes" id="UP000051086">
    <property type="component" value="Unassembled WGS sequence"/>
</dbReference>
<dbReference type="PROSITE" id="PS50110">
    <property type="entry name" value="RESPONSE_REGULATORY"/>
    <property type="match status" value="1"/>
</dbReference>
<dbReference type="Proteomes" id="UP000051887">
    <property type="component" value="Unassembled WGS sequence"/>
</dbReference>
<dbReference type="EMBL" id="CYSC01000021">
    <property type="protein sequence ID" value="CUH71480.1"/>
    <property type="molecule type" value="Genomic_DNA"/>
</dbReference>
<keyword evidence="1 2" id="KW-0597">Phosphoprotein</keyword>
<feature type="domain" description="Response regulatory" evidence="3">
    <location>
        <begin position="3"/>
        <end position="120"/>
    </location>
</feature>
<name>A0A0P1FF76_9RHOB</name>
<dbReference type="AlphaFoldDB" id="A0A0P1FF76"/>
<dbReference type="InterPro" id="IPR011006">
    <property type="entry name" value="CheY-like_superfamily"/>
</dbReference>
<reference evidence="5 7" key="2">
    <citation type="submission" date="2015-09" db="EMBL/GenBank/DDBJ databases">
        <authorList>
            <consortium name="Swine Surveillance"/>
        </authorList>
    </citation>
    <scope>NUCLEOTIDE SEQUENCE [LARGE SCALE GENOMIC DNA]</scope>
    <source>
        <strain evidence="5 7">5120</strain>
    </source>
</reference>
<dbReference type="InterPro" id="IPR001789">
    <property type="entry name" value="Sig_transdc_resp-reg_receiver"/>
</dbReference>
<gene>
    <name evidence="5" type="primary">afsQ1</name>
    <name evidence="4" type="ORF">TL5118_01874</name>
    <name evidence="5" type="ORF">TL5120_01266</name>
</gene>
<protein>
    <submittedName>
        <fullName evidence="5">Transcriptional regulatory protein AfsQ1</fullName>
    </submittedName>
</protein>
<evidence type="ECO:0000313" key="7">
    <source>
        <dbReference type="Proteomes" id="UP000051887"/>
    </source>
</evidence>
<proteinExistence type="predicted"/>
<evidence type="ECO:0000256" key="2">
    <source>
        <dbReference type="PROSITE-ProRule" id="PRU00169"/>
    </source>
</evidence>
<evidence type="ECO:0000313" key="4">
    <source>
        <dbReference type="EMBL" id="CUH66720.1"/>
    </source>
</evidence>
<evidence type="ECO:0000259" key="3">
    <source>
        <dbReference type="PROSITE" id="PS50110"/>
    </source>
</evidence>
<dbReference type="RefSeq" id="WP_058242797.1">
    <property type="nucleotide sequence ID" value="NZ_CYSB01000027.1"/>
</dbReference>
<evidence type="ECO:0000256" key="1">
    <source>
        <dbReference type="ARBA" id="ARBA00022553"/>
    </source>
</evidence>
<dbReference type="SMART" id="SM00448">
    <property type="entry name" value="REC"/>
    <property type="match status" value="1"/>
</dbReference>
<evidence type="ECO:0000313" key="5">
    <source>
        <dbReference type="EMBL" id="CUH71480.1"/>
    </source>
</evidence>
<evidence type="ECO:0000313" key="6">
    <source>
        <dbReference type="Proteomes" id="UP000051086"/>
    </source>
</evidence>
<keyword evidence="6" id="KW-1185">Reference proteome</keyword>
<dbReference type="OrthoDB" id="9800897at2"/>
<dbReference type="EMBL" id="CYSB01000027">
    <property type="protein sequence ID" value="CUH66720.1"/>
    <property type="molecule type" value="Genomic_DNA"/>
</dbReference>
<dbReference type="Pfam" id="PF00072">
    <property type="entry name" value="Response_reg"/>
    <property type="match status" value="1"/>
</dbReference>
<dbReference type="PANTHER" id="PTHR44591">
    <property type="entry name" value="STRESS RESPONSE REGULATOR PROTEIN 1"/>
    <property type="match status" value="1"/>
</dbReference>
<sequence length="128" mass="13735">MAHIFLIEDDPLVREAFELILASDGHRVSSAADGASGLRQIEQGRYDLVITDIMMPEKDGVEVINALRKSHRDLPIIAVSGGARGSATDYLHIAKVLGAVEVLSKPIGAKELLAAVKKALPPEDGEQR</sequence>
<organism evidence="5 7">
    <name type="scientific">Thalassovita autumnalis</name>
    <dbReference type="NCBI Taxonomy" id="2072972"/>
    <lineage>
        <taxon>Bacteria</taxon>
        <taxon>Pseudomonadati</taxon>
        <taxon>Pseudomonadota</taxon>
        <taxon>Alphaproteobacteria</taxon>
        <taxon>Rhodobacterales</taxon>
        <taxon>Roseobacteraceae</taxon>
        <taxon>Thalassovita</taxon>
    </lineage>
</organism>